<keyword evidence="1" id="KW-0175">Coiled coil</keyword>
<dbReference type="RefSeq" id="WP_124974622.1">
    <property type="nucleotide sequence ID" value="NZ_BDQK01000001.1"/>
</dbReference>
<dbReference type="OrthoDB" id="490422at2"/>
<accession>A0A401ICR6</accession>
<reference evidence="3" key="1">
    <citation type="submission" date="2017-05" db="EMBL/GenBank/DDBJ databases">
        <title>Physiological properties and genetic analysis related to exopolysaccharide production of fresh-water unicellular cyanobacterium Aphanothece sacrum, Suizenji Nori, that has been cultured as a food source in Japan.</title>
        <authorList>
            <person name="Kanesaki Y."/>
            <person name="Yoshikawa S."/>
            <person name="Ohki K."/>
        </authorList>
    </citation>
    <scope>NUCLEOTIDE SEQUENCE [LARGE SCALE GENOMIC DNA]</scope>
    <source>
        <strain evidence="3">FPU1</strain>
    </source>
</reference>
<sequence length="387" mass="44397">MQLASESFEQTIQYLEQHEESLRIKKLIFCLCKKYWENDLNVLNSFSLADLITELLQNKPTSEQLTFSLYKLVKTLNRPKVYAGVSKVILEKLAHIYNPEAEPIEILTSVADNGKETQISDGDFLLEQAVRNLTNHQENGRISKLIYAVTQQYWENDLNRINNYGLKNLLLEIIEKYSTKGDLEIAFGKIVENINKKNLYVAICKIIFTQLEGLYDNLQENIESEQQVSESYQTQIIKITSEANTPQRYKEQQQSVSPFETAVIDITSEKMVTELKQIQAVPTSSAAPPKTYDIFEIRLEIMQYTNPLRAKILLFSLLFHPWDRSGQDWSMLRSYTLDDLLEQLIQSGRPITEIEAQLYGAARSLSDPEAHLQAASTIIETIKSVIS</sequence>
<dbReference type="Proteomes" id="UP000287247">
    <property type="component" value="Unassembled WGS sequence"/>
</dbReference>
<name>A0A401ICR6_APHSA</name>
<gene>
    <name evidence="2" type="ORF">AsFPU1_0480</name>
</gene>
<comment type="caution">
    <text evidence="2">The sequence shown here is derived from an EMBL/GenBank/DDBJ whole genome shotgun (WGS) entry which is preliminary data.</text>
</comment>
<keyword evidence="3" id="KW-1185">Reference proteome</keyword>
<dbReference type="EMBL" id="BDQK01000001">
    <property type="protein sequence ID" value="GBF79088.1"/>
    <property type="molecule type" value="Genomic_DNA"/>
</dbReference>
<protein>
    <submittedName>
        <fullName evidence="2">Adenylate cyclase</fullName>
    </submittedName>
</protein>
<organism evidence="2 3">
    <name type="scientific">Aphanothece sacrum FPU1</name>
    <dbReference type="NCBI Taxonomy" id="1920663"/>
    <lineage>
        <taxon>Bacteria</taxon>
        <taxon>Bacillati</taxon>
        <taxon>Cyanobacteriota</taxon>
        <taxon>Cyanophyceae</taxon>
        <taxon>Oscillatoriophycideae</taxon>
        <taxon>Chroococcales</taxon>
        <taxon>Aphanothecaceae</taxon>
        <taxon>Aphanothece</taxon>
    </lineage>
</organism>
<feature type="coiled-coil region" evidence="1">
    <location>
        <begin position="208"/>
        <end position="235"/>
    </location>
</feature>
<evidence type="ECO:0000313" key="2">
    <source>
        <dbReference type="EMBL" id="GBF79088.1"/>
    </source>
</evidence>
<proteinExistence type="predicted"/>
<evidence type="ECO:0000256" key="1">
    <source>
        <dbReference type="SAM" id="Coils"/>
    </source>
</evidence>
<evidence type="ECO:0000313" key="3">
    <source>
        <dbReference type="Proteomes" id="UP000287247"/>
    </source>
</evidence>
<dbReference type="AlphaFoldDB" id="A0A401ICR6"/>